<evidence type="ECO:0000313" key="2">
    <source>
        <dbReference type="EMBL" id="GAV70785.1"/>
    </source>
</evidence>
<keyword evidence="3" id="KW-1185">Reference proteome</keyword>
<name>A0A1Q3BS22_CEPFO</name>
<protein>
    <submittedName>
        <fullName evidence="2">Zf-RVT domain-containing protein</fullName>
    </submittedName>
</protein>
<dbReference type="Proteomes" id="UP000187406">
    <property type="component" value="Unassembled WGS sequence"/>
</dbReference>
<proteinExistence type="predicted"/>
<accession>A0A1Q3BS22</accession>
<feature type="domain" description="Reverse transcriptase zinc-binding" evidence="1">
    <location>
        <begin position="110"/>
        <end position="193"/>
    </location>
</feature>
<gene>
    <name evidence="2" type="ORF">CFOL_v3_14283</name>
</gene>
<comment type="caution">
    <text evidence="2">The sequence shown here is derived from an EMBL/GenBank/DDBJ whole genome shotgun (WGS) entry which is preliminary data.</text>
</comment>
<dbReference type="Pfam" id="PF13966">
    <property type="entry name" value="zf-RVT"/>
    <property type="match status" value="1"/>
</dbReference>
<reference evidence="3" key="1">
    <citation type="submission" date="2016-04" db="EMBL/GenBank/DDBJ databases">
        <title>Cephalotus genome sequencing.</title>
        <authorList>
            <person name="Fukushima K."/>
            <person name="Hasebe M."/>
            <person name="Fang X."/>
        </authorList>
    </citation>
    <scope>NUCLEOTIDE SEQUENCE [LARGE SCALE GENOMIC DNA]</scope>
    <source>
        <strain evidence="3">cv. St1</strain>
    </source>
</reference>
<organism evidence="2 3">
    <name type="scientific">Cephalotus follicularis</name>
    <name type="common">Albany pitcher plant</name>
    <dbReference type="NCBI Taxonomy" id="3775"/>
    <lineage>
        <taxon>Eukaryota</taxon>
        <taxon>Viridiplantae</taxon>
        <taxon>Streptophyta</taxon>
        <taxon>Embryophyta</taxon>
        <taxon>Tracheophyta</taxon>
        <taxon>Spermatophyta</taxon>
        <taxon>Magnoliopsida</taxon>
        <taxon>eudicotyledons</taxon>
        <taxon>Gunneridae</taxon>
        <taxon>Pentapetalae</taxon>
        <taxon>rosids</taxon>
        <taxon>fabids</taxon>
        <taxon>Oxalidales</taxon>
        <taxon>Cephalotaceae</taxon>
        <taxon>Cephalotus</taxon>
    </lineage>
</organism>
<dbReference type="EMBL" id="BDDD01000839">
    <property type="protein sequence ID" value="GAV70785.1"/>
    <property type="molecule type" value="Genomic_DNA"/>
</dbReference>
<dbReference type="AlphaFoldDB" id="A0A1Q3BS22"/>
<evidence type="ECO:0000313" key="3">
    <source>
        <dbReference type="Proteomes" id="UP000187406"/>
    </source>
</evidence>
<dbReference type="InParanoid" id="A0A1Q3BS22"/>
<dbReference type="InterPro" id="IPR026960">
    <property type="entry name" value="RVT-Znf"/>
</dbReference>
<evidence type="ECO:0000259" key="1">
    <source>
        <dbReference type="Pfam" id="PF13966"/>
    </source>
</evidence>
<dbReference type="OrthoDB" id="1748554at2759"/>
<sequence length="230" mass="26843">MDLSWTWRKLIKIRLVFKSNLHYKLGNGESFNLWLDTWINNQSLVEIYSHRVIYDSGLSRNAKVIEATKDGCWDWKGSFATMEDIRARTCFIHFSNQDDFVSWNKPRQSFTIKAALEAIRPYNNRVEWSSMVWFPNNIPKHSFCAWLTVLGTHNIKDKLLEWGGITSNQCLFACGSPESASHLFFQCPLSQKVYFQNLMGLTNERLKLPQWSQWVSKTITRRNLHASLGS</sequence>